<dbReference type="Proteomes" id="UP000683507">
    <property type="component" value="Chromosome"/>
</dbReference>
<keyword evidence="10" id="KW-1185">Reference proteome</keyword>
<keyword evidence="4" id="KW-0653">Protein transport</keyword>
<keyword evidence="3 8" id="KW-0812">Transmembrane</keyword>
<sequence>MSLLFLNSISGGEILVILLIILMVFGADSIPSIARNLGRGIRQIKDATQEIQRDIANSANNSTKGLKEMKDDVEKIVEGKEFKNENK</sequence>
<feature type="transmembrane region" description="Helical" evidence="8">
    <location>
        <begin position="14"/>
        <end position="34"/>
    </location>
</feature>
<organism evidence="9 10">
    <name type="scientific">Parvicella tangerina</name>
    <dbReference type="NCBI Taxonomy" id="2829795"/>
    <lineage>
        <taxon>Bacteria</taxon>
        <taxon>Pseudomonadati</taxon>
        <taxon>Bacteroidota</taxon>
        <taxon>Flavobacteriia</taxon>
        <taxon>Flavobacteriales</taxon>
        <taxon>Parvicellaceae</taxon>
        <taxon>Parvicella</taxon>
    </lineage>
</organism>
<dbReference type="GO" id="GO:0015031">
    <property type="term" value="P:protein transport"/>
    <property type="evidence" value="ECO:0007669"/>
    <property type="project" value="UniProtKB-KW"/>
</dbReference>
<comment type="subcellular location">
    <subcellularLocation>
        <location evidence="1">Membrane</location>
        <topology evidence="1">Single-pass membrane protein</topology>
    </subcellularLocation>
</comment>
<name>A0A916JKD7_9FLAO</name>
<keyword evidence="2" id="KW-0813">Transport</keyword>
<keyword evidence="7 8" id="KW-0472">Membrane</keyword>
<reference evidence="9" key="1">
    <citation type="submission" date="2021-04" db="EMBL/GenBank/DDBJ databases">
        <authorList>
            <person name="Rodrigo-Torres L."/>
            <person name="Arahal R. D."/>
            <person name="Lucena T."/>
        </authorList>
    </citation>
    <scope>NUCLEOTIDE SEQUENCE</scope>
    <source>
        <strain evidence="9">AS29M-1</strain>
    </source>
</reference>
<dbReference type="Pfam" id="PF02416">
    <property type="entry name" value="TatA_B_E"/>
    <property type="match status" value="1"/>
</dbReference>
<keyword evidence="6" id="KW-0811">Translocation</keyword>
<evidence type="ECO:0000313" key="9">
    <source>
        <dbReference type="EMBL" id="CAG5078100.1"/>
    </source>
</evidence>
<dbReference type="PANTHER" id="PTHR42982">
    <property type="entry name" value="SEC-INDEPENDENT PROTEIN TRANSLOCASE PROTEIN TATA"/>
    <property type="match status" value="1"/>
</dbReference>
<proteinExistence type="predicted"/>
<dbReference type="KEGG" id="ptan:CRYO30217_00575"/>
<dbReference type="RefSeq" id="WP_258540807.1">
    <property type="nucleotide sequence ID" value="NZ_OU015584.1"/>
</dbReference>
<evidence type="ECO:0000256" key="3">
    <source>
        <dbReference type="ARBA" id="ARBA00022692"/>
    </source>
</evidence>
<dbReference type="GO" id="GO:0016020">
    <property type="term" value="C:membrane"/>
    <property type="evidence" value="ECO:0007669"/>
    <property type="project" value="UniProtKB-ARBA"/>
</dbReference>
<evidence type="ECO:0000256" key="4">
    <source>
        <dbReference type="ARBA" id="ARBA00022927"/>
    </source>
</evidence>
<evidence type="ECO:0000313" key="10">
    <source>
        <dbReference type="Proteomes" id="UP000683507"/>
    </source>
</evidence>
<evidence type="ECO:0000256" key="6">
    <source>
        <dbReference type="ARBA" id="ARBA00023010"/>
    </source>
</evidence>
<evidence type="ECO:0000256" key="5">
    <source>
        <dbReference type="ARBA" id="ARBA00022989"/>
    </source>
</evidence>
<dbReference type="PANTHER" id="PTHR42982:SF1">
    <property type="entry name" value="SEC-INDEPENDENT PROTEIN TRANSLOCASE PROTEIN TATA"/>
    <property type="match status" value="1"/>
</dbReference>
<dbReference type="AlphaFoldDB" id="A0A916JKD7"/>
<dbReference type="Gene3D" id="1.20.5.3310">
    <property type="match status" value="1"/>
</dbReference>
<gene>
    <name evidence="9" type="primary">tatA_2</name>
    <name evidence="9" type="ORF">CRYO30217_00575</name>
</gene>
<evidence type="ECO:0000256" key="8">
    <source>
        <dbReference type="SAM" id="Phobius"/>
    </source>
</evidence>
<protein>
    <submittedName>
        <fullName evidence="9">Sec-independent protein translocase protein TatA</fullName>
    </submittedName>
</protein>
<dbReference type="InterPro" id="IPR003369">
    <property type="entry name" value="TatA/B/E"/>
</dbReference>
<evidence type="ECO:0000256" key="7">
    <source>
        <dbReference type="ARBA" id="ARBA00023136"/>
    </source>
</evidence>
<evidence type="ECO:0000256" key="1">
    <source>
        <dbReference type="ARBA" id="ARBA00004167"/>
    </source>
</evidence>
<evidence type="ECO:0000256" key="2">
    <source>
        <dbReference type="ARBA" id="ARBA00022448"/>
    </source>
</evidence>
<accession>A0A916JKD7</accession>
<dbReference type="EMBL" id="OU015584">
    <property type="protein sequence ID" value="CAG5078100.1"/>
    <property type="molecule type" value="Genomic_DNA"/>
</dbReference>
<keyword evidence="5 8" id="KW-1133">Transmembrane helix</keyword>